<evidence type="ECO:0000313" key="4">
    <source>
        <dbReference type="Proteomes" id="UP000289952"/>
    </source>
</evidence>
<evidence type="ECO:0000259" key="2">
    <source>
        <dbReference type="PROSITE" id="PS51913"/>
    </source>
</evidence>
<organism evidence="3 4">
    <name type="scientific">Mycoplasmopsis bovirhinis</name>
    <dbReference type="NCBI Taxonomy" id="29553"/>
    <lineage>
        <taxon>Bacteria</taxon>
        <taxon>Bacillati</taxon>
        <taxon>Mycoplasmatota</taxon>
        <taxon>Mycoplasmoidales</taxon>
        <taxon>Metamycoplasmataceae</taxon>
        <taxon>Mycoplasmopsis</taxon>
    </lineage>
</organism>
<dbReference type="AlphaFoldDB" id="A0A449ACW8"/>
<dbReference type="OrthoDB" id="399771at2"/>
<evidence type="ECO:0000256" key="1">
    <source>
        <dbReference type="ARBA" id="ARBA00023163"/>
    </source>
</evidence>
<dbReference type="EMBL" id="LR214972">
    <property type="protein sequence ID" value="VEU62887.1"/>
    <property type="molecule type" value="Genomic_DNA"/>
</dbReference>
<dbReference type="PROSITE" id="PS51913">
    <property type="entry name" value="HTH_HARE"/>
    <property type="match status" value="1"/>
</dbReference>
<dbReference type="RefSeq" id="WP_120161023.1">
    <property type="nucleotide sequence ID" value="NZ_AP018135.1"/>
</dbReference>
<sequence length="88" mass="10686">MKNTTMLEVASKFVLDNPNQAFEFYQIFDKVEEELNDLWIKRLLFKSDDNSYEQIRERKMGELYRLLSVDKTFLRNEDGTWSARHKNF</sequence>
<protein>
    <recommendedName>
        <fullName evidence="2">HTH HARE-type domain-containing protein</fullName>
    </recommendedName>
</protein>
<dbReference type="GO" id="GO:0006355">
    <property type="term" value="P:regulation of DNA-templated transcription"/>
    <property type="evidence" value="ECO:0007669"/>
    <property type="project" value="InterPro"/>
</dbReference>
<dbReference type="NCBIfam" id="NF045964">
    <property type="entry name" value="RNAP_delt_plasma"/>
    <property type="match status" value="1"/>
</dbReference>
<keyword evidence="4" id="KW-1185">Reference proteome</keyword>
<accession>A0A449ACW8</accession>
<feature type="domain" description="HTH HARE-type" evidence="2">
    <location>
        <begin position="4"/>
        <end position="86"/>
    </location>
</feature>
<dbReference type="InterPro" id="IPR007759">
    <property type="entry name" value="Asxl_HARE-HTH"/>
</dbReference>
<keyword evidence="1" id="KW-0804">Transcription</keyword>
<dbReference type="Gene3D" id="1.10.10.1250">
    <property type="entry name" value="RNA polymerase, subunit delta, N-terminal domain"/>
    <property type="match status" value="1"/>
</dbReference>
<gene>
    <name evidence="3" type="ORF">NCTC10118_00185</name>
</gene>
<dbReference type="Proteomes" id="UP000289952">
    <property type="component" value="Chromosome"/>
</dbReference>
<dbReference type="InterPro" id="IPR038087">
    <property type="entry name" value="RNAP_delta_N_dom_sf"/>
</dbReference>
<evidence type="ECO:0000313" key="3">
    <source>
        <dbReference type="EMBL" id="VEU62887.1"/>
    </source>
</evidence>
<proteinExistence type="predicted"/>
<reference evidence="3 4" key="1">
    <citation type="submission" date="2019-01" db="EMBL/GenBank/DDBJ databases">
        <authorList>
            <consortium name="Pathogen Informatics"/>
        </authorList>
    </citation>
    <scope>NUCLEOTIDE SEQUENCE [LARGE SCALE GENOMIC DNA]</scope>
    <source>
        <strain evidence="3 4">NCTC10118</strain>
    </source>
</reference>
<name>A0A449ACW8_9BACT</name>